<reference evidence="1" key="1">
    <citation type="submission" date="2014-11" db="EMBL/GenBank/DDBJ databases">
        <authorList>
            <person name="Amaro Gonzalez C."/>
        </authorList>
    </citation>
    <scope>NUCLEOTIDE SEQUENCE</scope>
</reference>
<reference evidence="1" key="2">
    <citation type="journal article" date="2015" name="Fish Shellfish Immunol.">
        <title>Early steps in the European eel (Anguilla anguilla)-Vibrio vulnificus interaction in the gills: Role of the RtxA13 toxin.</title>
        <authorList>
            <person name="Callol A."/>
            <person name="Pajuelo D."/>
            <person name="Ebbesson L."/>
            <person name="Teles M."/>
            <person name="MacKenzie S."/>
            <person name="Amaro C."/>
        </authorList>
    </citation>
    <scope>NUCLEOTIDE SEQUENCE</scope>
</reference>
<dbReference type="AlphaFoldDB" id="A0A0E9PE61"/>
<proteinExistence type="predicted"/>
<name>A0A0E9PE61_ANGAN</name>
<organism evidence="1">
    <name type="scientific">Anguilla anguilla</name>
    <name type="common">European freshwater eel</name>
    <name type="synonym">Muraena anguilla</name>
    <dbReference type="NCBI Taxonomy" id="7936"/>
    <lineage>
        <taxon>Eukaryota</taxon>
        <taxon>Metazoa</taxon>
        <taxon>Chordata</taxon>
        <taxon>Craniata</taxon>
        <taxon>Vertebrata</taxon>
        <taxon>Euteleostomi</taxon>
        <taxon>Actinopterygii</taxon>
        <taxon>Neopterygii</taxon>
        <taxon>Teleostei</taxon>
        <taxon>Anguilliformes</taxon>
        <taxon>Anguillidae</taxon>
        <taxon>Anguilla</taxon>
    </lineage>
</organism>
<protein>
    <submittedName>
        <fullName evidence="1">Uncharacterized protein</fullName>
    </submittedName>
</protein>
<accession>A0A0E9PE61</accession>
<sequence length="28" mass="3370">MNSFALYTFFKKSLRFIHSSFLEQVTAR</sequence>
<evidence type="ECO:0000313" key="1">
    <source>
        <dbReference type="EMBL" id="JAH02572.1"/>
    </source>
</evidence>
<dbReference type="EMBL" id="GBXM01106005">
    <property type="protein sequence ID" value="JAH02572.1"/>
    <property type="molecule type" value="Transcribed_RNA"/>
</dbReference>